<dbReference type="Gene3D" id="1.10.510.10">
    <property type="entry name" value="Transferase(Phosphotransferase) domain 1"/>
    <property type="match status" value="1"/>
</dbReference>
<dbReference type="SUPFAM" id="SSF57997">
    <property type="entry name" value="Tropomyosin"/>
    <property type="match status" value="1"/>
</dbReference>
<dbReference type="PROSITE" id="PS50176">
    <property type="entry name" value="ARM_REPEAT"/>
    <property type="match status" value="1"/>
</dbReference>
<feature type="coiled-coil region" evidence="3">
    <location>
        <begin position="564"/>
        <end position="662"/>
    </location>
</feature>
<evidence type="ECO:0000256" key="1">
    <source>
        <dbReference type="ARBA" id="ARBA00022737"/>
    </source>
</evidence>
<dbReference type="InterPro" id="IPR001245">
    <property type="entry name" value="Ser-Thr/Tyr_kinase_cat_dom"/>
</dbReference>
<dbReference type="InterPro" id="IPR011009">
    <property type="entry name" value="Kinase-like_dom_sf"/>
</dbReference>
<accession>A0AAV2ZEB5</accession>
<dbReference type="AlphaFoldDB" id="A0AAV2ZEB5"/>
<evidence type="ECO:0000259" key="4">
    <source>
        <dbReference type="PROSITE" id="PS50011"/>
    </source>
</evidence>
<name>A0AAV2ZEB5_9STRA</name>
<sequence>MPTLGVFFDPDIALCRIAESQVQVDRTRNGCLTQTQLAKLRHATYCGMQCVLMTFRGSADKQQVCRVALEAAQRQCMQYPHPNVMQILGVVVSSSSPATVVGVLMEFLPVTLHDLVHRDRIALTREEILQVALDVLQVLAFYHERGCTLGPNGLTSKKVAFDRSNKLKVRVFTNAVIDTLASNAEVAKSSDQLPWMTFYVMPSNLLSIQDAEVLAQRRDFYAFGILLLELCLNEAPNPEFGNRVSSAGHIDPLLEVVVRLCIDPNYKHGIVKPTAESLLSAVVQQINNNRATALHSPANKRRSWLDFPCFIHADRYFQTREEESVTQARREQATRDAVQLKRLAAVEEELVEEHKNFDVIVMQLDRARQDIRAQEDHISQLADKLREANDKNLDLEQAQNDKERAMDALRVDMKAMEKAILEKEQHIARLIQQQHGFEHDIQGLARENNQLRDKLQRVLDDKVSTEAELARVRGLVGGERDAIEELEGRLKQAIYRWEQEKKAHIVAEKRLEALNLQLVTMEEERAAYCVALLMSPTGNMDQKSTIHYVLGLKDKEITATSSAWQDACNTITRLEDELSQLRTELEAVARNRDRLDKELRTSLEESQQQQRENESLEHDLTHIRGQCERQLEHIKSLKETIVALEQRIAEQEQRRLEQERARRLKQCMTPGCDAPKYLIRPSGYCSTCEDRKGGSSADAVKAREANGGMPASPQRTVSRGITPIGPRLGQFAARSKVANNSKNTHVVELMNRILETEENDAMEEQSEVDLQLIGYIKQFTELMKENESLKDDLPECQALKLLIQLLHQHDANLALEIECCKAISTVVFNHDRNRIIIVAEGVIEVLLQVMKRFQYEPKFQEATLVVLTNLAHNCETNRKRIMTAGGVDTILEAMQTFPHHVGVQKRSCWALLTLAGSDLLCDHVAARGGVGAILAAMLNFPADDDVQYYGCWALLNLVSGKSAVRLRAFAKQEGVVEVAEAAVACFPDHPGIQDKARLVLQLVQSVDAVH</sequence>
<evidence type="ECO:0000256" key="3">
    <source>
        <dbReference type="SAM" id="Coils"/>
    </source>
</evidence>
<dbReference type="InterPro" id="IPR000719">
    <property type="entry name" value="Prot_kinase_dom"/>
</dbReference>
<dbReference type="Proteomes" id="UP001146120">
    <property type="component" value="Unassembled WGS sequence"/>
</dbReference>
<dbReference type="InterPro" id="IPR016024">
    <property type="entry name" value="ARM-type_fold"/>
</dbReference>
<proteinExistence type="predicted"/>
<keyword evidence="1" id="KW-0677">Repeat</keyword>
<keyword evidence="3" id="KW-0175">Coiled coil</keyword>
<evidence type="ECO:0000313" key="5">
    <source>
        <dbReference type="EMBL" id="DBA03599.1"/>
    </source>
</evidence>
<dbReference type="Pfam" id="PF07714">
    <property type="entry name" value="PK_Tyr_Ser-Thr"/>
    <property type="match status" value="1"/>
</dbReference>
<keyword evidence="6" id="KW-1185">Reference proteome</keyword>
<dbReference type="EMBL" id="DAKRPA010000017">
    <property type="protein sequence ID" value="DBA03599.1"/>
    <property type="molecule type" value="Genomic_DNA"/>
</dbReference>
<dbReference type="SUPFAM" id="SSF56112">
    <property type="entry name" value="Protein kinase-like (PK-like)"/>
    <property type="match status" value="1"/>
</dbReference>
<dbReference type="GO" id="GO:0004672">
    <property type="term" value="F:protein kinase activity"/>
    <property type="evidence" value="ECO:0007669"/>
    <property type="project" value="InterPro"/>
</dbReference>
<feature type="domain" description="Protein kinase" evidence="4">
    <location>
        <begin position="21"/>
        <end position="305"/>
    </location>
</feature>
<organism evidence="5 6">
    <name type="scientific">Lagenidium giganteum</name>
    <dbReference type="NCBI Taxonomy" id="4803"/>
    <lineage>
        <taxon>Eukaryota</taxon>
        <taxon>Sar</taxon>
        <taxon>Stramenopiles</taxon>
        <taxon>Oomycota</taxon>
        <taxon>Peronosporomycetes</taxon>
        <taxon>Pythiales</taxon>
        <taxon>Pythiaceae</taxon>
    </lineage>
</organism>
<dbReference type="PANTHER" id="PTHR22895">
    <property type="entry name" value="ARMADILLO REPEAT-CONTAINING PROTEIN 6"/>
    <property type="match status" value="1"/>
</dbReference>
<dbReference type="SMART" id="SM00185">
    <property type="entry name" value="ARM"/>
    <property type="match status" value="5"/>
</dbReference>
<reference evidence="5" key="2">
    <citation type="journal article" date="2023" name="Microbiol Resour">
        <title>Decontamination and Annotation of the Draft Genome Sequence of the Oomycete Lagenidium giganteum ARSEF 373.</title>
        <authorList>
            <person name="Morgan W.R."/>
            <person name="Tartar A."/>
        </authorList>
    </citation>
    <scope>NUCLEOTIDE SEQUENCE</scope>
    <source>
        <strain evidence="5">ARSEF 373</strain>
    </source>
</reference>
<dbReference type="PROSITE" id="PS50011">
    <property type="entry name" value="PROTEIN_KINASE_DOM"/>
    <property type="match status" value="1"/>
</dbReference>
<dbReference type="GO" id="GO:0005524">
    <property type="term" value="F:ATP binding"/>
    <property type="evidence" value="ECO:0007669"/>
    <property type="project" value="InterPro"/>
</dbReference>
<evidence type="ECO:0000256" key="2">
    <source>
        <dbReference type="PROSITE-ProRule" id="PRU00259"/>
    </source>
</evidence>
<protein>
    <recommendedName>
        <fullName evidence="4">Protein kinase domain-containing protein</fullName>
    </recommendedName>
</protein>
<dbReference type="PANTHER" id="PTHR22895:SF0">
    <property type="entry name" value="ARMADILLO REPEAT-CONTAINING PROTEIN 6"/>
    <property type="match status" value="1"/>
</dbReference>
<comment type="caution">
    <text evidence="5">The sequence shown here is derived from an EMBL/GenBank/DDBJ whole genome shotgun (WGS) entry which is preliminary data.</text>
</comment>
<feature type="coiled-coil region" evidence="3">
    <location>
        <begin position="364"/>
        <end position="468"/>
    </location>
</feature>
<dbReference type="InterPro" id="IPR000225">
    <property type="entry name" value="Armadillo"/>
</dbReference>
<dbReference type="Gene3D" id="1.25.10.10">
    <property type="entry name" value="Leucine-rich Repeat Variant"/>
    <property type="match status" value="1"/>
</dbReference>
<feature type="repeat" description="ARM" evidence="2">
    <location>
        <begin position="841"/>
        <end position="885"/>
    </location>
</feature>
<reference evidence="5" key="1">
    <citation type="submission" date="2022-11" db="EMBL/GenBank/DDBJ databases">
        <authorList>
            <person name="Morgan W.R."/>
            <person name="Tartar A."/>
        </authorList>
    </citation>
    <scope>NUCLEOTIDE SEQUENCE</scope>
    <source>
        <strain evidence="5">ARSEF 373</strain>
    </source>
</reference>
<dbReference type="SUPFAM" id="SSF48371">
    <property type="entry name" value="ARM repeat"/>
    <property type="match status" value="1"/>
</dbReference>
<gene>
    <name evidence="5" type="ORF">N0F65_006778</name>
</gene>
<evidence type="ECO:0000313" key="6">
    <source>
        <dbReference type="Proteomes" id="UP001146120"/>
    </source>
</evidence>
<dbReference type="InterPro" id="IPR011989">
    <property type="entry name" value="ARM-like"/>
</dbReference>